<dbReference type="Gene3D" id="3.30.1330.230">
    <property type="match status" value="1"/>
</dbReference>
<accession>A0ABQ4F4H4</accession>
<organism evidence="2 3">
    <name type="scientific">Plantactinospora mayteni</name>
    <dbReference type="NCBI Taxonomy" id="566021"/>
    <lineage>
        <taxon>Bacteria</taxon>
        <taxon>Bacillati</taxon>
        <taxon>Actinomycetota</taxon>
        <taxon>Actinomycetes</taxon>
        <taxon>Micromonosporales</taxon>
        <taxon>Micromonosporaceae</taxon>
        <taxon>Plantactinospora</taxon>
    </lineage>
</organism>
<dbReference type="EMBL" id="BONX01000086">
    <property type="protein sequence ID" value="GIH01804.1"/>
    <property type="molecule type" value="Genomic_DNA"/>
</dbReference>
<comment type="caution">
    <text evidence="2">The sequence shown here is derived from an EMBL/GenBank/DDBJ whole genome shotgun (WGS) entry which is preliminary data.</text>
</comment>
<name>A0ABQ4F4H4_9ACTN</name>
<evidence type="ECO:0000259" key="1">
    <source>
        <dbReference type="PROSITE" id="PS51664"/>
    </source>
</evidence>
<feature type="domain" description="YcaO" evidence="1">
    <location>
        <begin position="1"/>
        <end position="227"/>
    </location>
</feature>
<protein>
    <recommendedName>
        <fullName evidence="1">YcaO domain-containing protein</fullName>
    </recommendedName>
</protein>
<dbReference type="PANTHER" id="PTHR37809:SF1">
    <property type="entry name" value="RIBOSOMAL PROTEIN S12 METHYLTHIOTRANSFERASE ACCESSORY FACTOR YCAO"/>
    <property type="match status" value="1"/>
</dbReference>
<proteinExistence type="predicted"/>
<reference evidence="2 3" key="1">
    <citation type="submission" date="2021-01" db="EMBL/GenBank/DDBJ databases">
        <title>Whole genome shotgun sequence of Plantactinospora mayteni NBRC 109088.</title>
        <authorList>
            <person name="Komaki H."/>
            <person name="Tamura T."/>
        </authorList>
    </citation>
    <scope>NUCLEOTIDE SEQUENCE [LARGE SCALE GENOMIC DNA]</scope>
    <source>
        <strain evidence="2 3">NBRC 109088</strain>
    </source>
</reference>
<gene>
    <name evidence="2" type="ORF">Pma05_83760</name>
</gene>
<dbReference type="InterPro" id="IPR003776">
    <property type="entry name" value="YcaO-like_dom"/>
</dbReference>
<dbReference type="Pfam" id="PF02624">
    <property type="entry name" value="YcaO"/>
    <property type="match status" value="1"/>
</dbReference>
<keyword evidence="3" id="KW-1185">Reference proteome</keyword>
<sequence>MAAHTGSAQATRIAWYELLERDAFMRVWLSKLPPKQLIASDPLPEQRLLTAALQRQGWTIVLLDLGANGRPIVGAAAVRGQHFAFGAAADPDPAVAAEKAVREAWSVTRAPVCERASISAVRTPADHRRYYMSGQGHRDVSWLLQSDAQADLSELSIGLPEPSRDVIVYEWPAKITRPFRVVRVLDPAMIPITFGYGREPLGRSDVQRLVASTGASLDEPMPPHPFP</sequence>
<dbReference type="PROSITE" id="PS51664">
    <property type="entry name" value="YCAO"/>
    <property type="match status" value="1"/>
</dbReference>
<evidence type="ECO:0000313" key="2">
    <source>
        <dbReference type="EMBL" id="GIH01804.1"/>
    </source>
</evidence>
<evidence type="ECO:0000313" key="3">
    <source>
        <dbReference type="Proteomes" id="UP000621500"/>
    </source>
</evidence>
<dbReference type="PANTHER" id="PTHR37809">
    <property type="entry name" value="RIBOSOMAL PROTEIN S12 METHYLTHIOTRANSFERASE ACCESSORY FACTOR YCAO"/>
    <property type="match status" value="1"/>
</dbReference>
<dbReference type="Proteomes" id="UP000621500">
    <property type="component" value="Unassembled WGS sequence"/>
</dbReference>